<evidence type="ECO:0000313" key="3">
    <source>
        <dbReference type="EMBL" id="REI43123.1"/>
    </source>
</evidence>
<dbReference type="Proteomes" id="UP000263486">
    <property type="component" value="Unassembled WGS sequence"/>
</dbReference>
<dbReference type="SUPFAM" id="SSF51230">
    <property type="entry name" value="Single hybrid motif"/>
    <property type="match status" value="1"/>
</dbReference>
<dbReference type="PANTHER" id="PTHR45266:SF3">
    <property type="entry name" value="OXALOACETATE DECARBOXYLASE ALPHA CHAIN"/>
    <property type="match status" value="1"/>
</dbReference>
<dbReference type="RefSeq" id="WP_114640843.1">
    <property type="nucleotide sequence ID" value="NZ_JAACIO010000001.1"/>
</dbReference>
<accession>A0ABX9KLY5</accession>
<dbReference type="InterPro" id="IPR000089">
    <property type="entry name" value="Biotin_lipoyl"/>
</dbReference>
<proteinExistence type="predicted"/>
<evidence type="ECO:0000256" key="1">
    <source>
        <dbReference type="ARBA" id="ARBA00023267"/>
    </source>
</evidence>
<dbReference type="PANTHER" id="PTHR45266">
    <property type="entry name" value="OXALOACETATE DECARBOXYLASE ALPHA CHAIN"/>
    <property type="match status" value="1"/>
</dbReference>
<dbReference type="InterPro" id="IPR011053">
    <property type="entry name" value="Single_hybrid_motif"/>
</dbReference>
<name>A0ABX9KLY5_9FUSO</name>
<feature type="domain" description="Lipoyl-binding" evidence="2">
    <location>
        <begin position="72"/>
        <end position="137"/>
    </location>
</feature>
<keyword evidence="4" id="KW-1185">Reference proteome</keyword>
<protein>
    <recommendedName>
        <fullName evidence="2">Lipoyl-binding domain-containing protein</fullName>
    </recommendedName>
</protein>
<comment type="caution">
    <text evidence="3">The sequence shown here is derived from an EMBL/GenBank/DDBJ whole genome shotgun (WGS) entry which is preliminary data.</text>
</comment>
<reference evidence="3 4" key="1">
    <citation type="submission" date="2018-08" db="EMBL/GenBank/DDBJ databases">
        <title>Draft genome sequence of Psychrilyobacter sp. strain SD5 isolated from Black Sea water.</title>
        <authorList>
            <person name="Yadav S."/>
            <person name="Villanueva L."/>
            <person name="Damste J.S.S."/>
        </authorList>
    </citation>
    <scope>NUCLEOTIDE SEQUENCE [LARGE SCALE GENOMIC DNA]</scope>
    <source>
        <strain evidence="3 4">SD5</strain>
    </source>
</reference>
<dbReference type="EMBL" id="QUAJ01000001">
    <property type="protein sequence ID" value="REI43123.1"/>
    <property type="molecule type" value="Genomic_DNA"/>
</dbReference>
<dbReference type="Gene3D" id="2.40.50.100">
    <property type="match status" value="1"/>
</dbReference>
<gene>
    <name evidence="3" type="ORF">DYH56_00280</name>
</gene>
<dbReference type="Pfam" id="PF00364">
    <property type="entry name" value="Biotin_lipoyl"/>
    <property type="match status" value="1"/>
</dbReference>
<organism evidence="3 4">
    <name type="scientific">Psychrilyobacter piezotolerans</name>
    <dbReference type="NCBI Taxonomy" id="2293438"/>
    <lineage>
        <taxon>Bacteria</taxon>
        <taxon>Fusobacteriati</taxon>
        <taxon>Fusobacteriota</taxon>
        <taxon>Fusobacteriia</taxon>
        <taxon>Fusobacteriales</taxon>
        <taxon>Fusobacteriaceae</taxon>
        <taxon>Psychrilyobacter</taxon>
    </lineage>
</organism>
<evidence type="ECO:0000313" key="4">
    <source>
        <dbReference type="Proteomes" id="UP000263486"/>
    </source>
</evidence>
<evidence type="ECO:0000259" key="2">
    <source>
        <dbReference type="Pfam" id="PF00364"/>
    </source>
</evidence>
<dbReference type="InterPro" id="IPR050709">
    <property type="entry name" value="Biotin_Carboxyl_Carrier/Decarb"/>
</dbReference>
<keyword evidence="1" id="KW-0092">Biotin</keyword>
<dbReference type="CDD" id="cd06850">
    <property type="entry name" value="biotinyl_domain"/>
    <property type="match status" value="1"/>
</dbReference>
<sequence>MKNDMNTINEIIKVIGESQLTEISIEEKEFKLFIKKPKLVLGESIEEVEEIEEMAEEVAVEDIKEIISETVGRFYYIDKDENPMITVGMTVKKGQKVGYVEAIGLKTDIKSEFDGEIKEILVKNGEVAEYGKVLVKIGE</sequence>